<dbReference type="Proteomes" id="UP001642483">
    <property type="component" value="Unassembled WGS sequence"/>
</dbReference>
<gene>
    <name evidence="2" type="ORF">CVLEPA_LOCUS23724</name>
</gene>
<proteinExistence type="predicted"/>
<feature type="region of interest" description="Disordered" evidence="1">
    <location>
        <begin position="1"/>
        <end position="47"/>
    </location>
</feature>
<reference evidence="2 3" key="1">
    <citation type="submission" date="2024-02" db="EMBL/GenBank/DDBJ databases">
        <authorList>
            <person name="Daric V."/>
            <person name="Darras S."/>
        </authorList>
    </citation>
    <scope>NUCLEOTIDE SEQUENCE [LARGE SCALE GENOMIC DNA]</scope>
</reference>
<comment type="caution">
    <text evidence="2">The sequence shown here is derived from an EMBL/GenBank/DDBJ whole genome shotgun (WGS) entry which is preliminary data.</text>
</comment>
<evidence type="ECO:0000313" key="2">
    <source>
        <dbReference type="EMBL" id="CAK8691133.1"/>
    </source>
</evidence>
<evidence type="ECO:0000313" key="3">
    <source>
        <dbReference type="Proteomes" id="UP001642483"/>
    </source>
</evidence>
<name>A0ABP0GH97_CLALP</name>
<keyword evidence="3" id="KW-1185">Reference proteome</keyword>
<dbReference type="EMBL" id="CAWYQH010000119">
    <property type="protein sequence ID" value="CAK8691133.1"/>
    <property type="molecule type" value="Genomic_DNA"/>
</dbReference>
<accession>A0ABP0GH97</accession>
<evidence type="ECO:0000256" key="1">
    <source>
        <dbReference type="SAM" id="MobiDB-lite"/>
    </source>
</evidence>
<organism evidence="2 3">
    <name type="scientific">Clavelina lepadiformis</name>
    <name type="common">Light-bulb sea squirt</name>
    <name type="synonym">Ascidia lepadiformis</name>
    <dbReference type="NCBI Taxonomy" id="159417"/>
    <lineage>
        <taxon>Eukaryota</taxon>
        <taxon>Metazoa</taxon>
        <taxon>Chordata</taxon>
        <taxon>Tunicata</taxon>
        <taxon>Ascidiacea</taxon>
        <taxon>Aplousobranchia</taxon>
        <taxon>Clavelinidae</taxon>
        <taxon>Clavelina</taxon>
    </lineage>
</organism>
<protein>
    <submittedName>
        <fullName evidence="2">Uncharacterized protein</fullName>
    </submittedName>
</protein>
<feature type="compositionally biased region" description="Polar residues" evidence="1">
    <location>
        <begin position="1"/>
        <end position="22"/>
    </location>
</feature>
<sequence length="82" mass="9024">MHSPKTSPQSQRFQNESPTGNLAPNPAEKKQIQVQRHFPSVPCKHSQENGLRLNAAAESGATNLNKDCFMVNLRLKGVLAND</sequence>